<evidence type="ECO:0000256" key="6">
    <source>
        <dbReference type="ARBA" id="ARBA00022989"/>
    </source>
</evidence>
<keyword evidence="5" id="KW-0256">Endoplasmic reticulum</keyword>
<reference evidence="11" key="1">
    <citation type="journal article" date="2019" name="Nat. Commun.">
        <title>Expansion of phycobilisome linker gene families in mesophilic red algae.</title>
        <authorList>
            <person name="Lee J."/>
            <person name="Kim D."/>
            <person name="Bhattacharya D."/>
            <person name="Yoon H.S."/>
        </authorList>
    </citation>
    <scope>NUCLEOTIDE SEQUENCE [LARGE SCALE GENOMIC DNA]</scope>
    <source>
        <strain evidence="11">CCMP 1328</strain>
    </source>
</reference>
<gene>
    <name evidence="10" type="ORF">FVE85_3929</name>
</gene>
<feature type="compositionally biased region" description="Low complexity" evidence="8">
    <location>
        <begin position="37"/>
        <end position="47"/>
    </location>
</feature>
<dbReference type="EMBL" id="VRMN01000005">
    <property type="protein sequence ID" value="KAA8493954.1"/>
    <property type="molecule type" value="Genomic_DNA"/>
</dbReference>
<proteinExistence type="inferred from homology"/>
<evidence type="ECO:0000313" key="10">
    <source>
        <dbReference type="EMBL" id="KAA8493954.1"/>
    </source>
</evidence>
<comment type="caution">
    <text evidence="10">The sequence shown here is derived from an EMBL/GenBank/DDBJ whole genome shotgun (WGS) entry which is preliminary data.</text>
</comment>
<dbReference type="AlphaFoldDB" id="A0A5J4YTD0"/>
<comment type="similarity">
    <text evidence="2">Belongs to the EMC6 family.</text>
</comment>
<evidence type="ECO:0000313" key="11">
    <source>
        <dbReference type="Proteomes" id="UP000324585"/>
    </source>
</evidence>
<dbReference type="GO" id="GO:0034975">
    <property type="term" value="P:protein folding in endoplasmic reticulum"/>
    <property type="evidence" value="ECO:0007669"/>
    <property type="project" value="TreeGrafter"/>
</dbReference>
<keyword evidence="6 9" id="KW-1133">Transmembrane helix</keyword>
<evidence type="ECO:0000256" key="5">
    <source>
        <dbReference type="ARBA" id="ARBA00022824"/>
    </source>
</evidence>
<evidence type="ECO:0000256" key="8">
    <source>
        <dbReference type="SAM" id="MobiDB-lite"/>
    </source>
</evidence>
<dbReference type="GO" id="GO:0000045">
    <property type="term" value="P:autophagosome assembly"/>
    <property type="evidence" value="ECO:0007669"/>
    <property type="project" value="TreeGrafter"/>
</dbReference>
<name>A0A5J4YTD0_PORPP</name>
<sequence>MDPLMGGAGGIDALSLQSGTSALHNHHPLSHGSRSALQQEEQQLEQTQQRDGRNSASVVFQAGRVRNDAFNLRSIHTLRSHASIYGGVICGLLGLQSWQGLLFYVLSALLQALAIYICLCRARPSTYLLSPTRSLLFYGVADRDILLSFLLFWTFTNALHIF</sequence>
<dbReference type="InterPro" id="IPR008504">
    <property type="entry name" value="Emc6"/>
</dbReference>
<dbReference type="InterPro" id="IPR029008">
    <property type="entry name" value="EMC6-like"/>
</dbReference>
<feature type="transmembrane region" description="Helical" evidence="9">
    <location>
        <begin position="134"/>
        <end position="155"/>
    </location>
</feature>
<evidence type="ECO:0000256" key="3">
    <source>
        <dbReference type="ARBA" id="ARBA00020827"/>
    </source>
</evidence>
<evidence type="ECO:0000256" key="7">
    <source>
        <dbReference type="ARBA" id="ARBA00023136"/>
    </source>
</evidence>
<keyword evidence="11" id="KW-1185">Reference proteome</keyword>
<evidence type="ECO:0000256" key="1">
    <source>
        <dbReference type="ARBA" id="ARBA00004477"/>
    </source>
</evidence>
<dbReference type="GO" id="GO:0072546">
    <property type="term" value="C:EMC complex"/>
    <property type="evidence" value="ECO:0007669"/>
    <property type="project" value="InterPro"/>
</dbReference>
<dbReference type="Proteomes" id="UP000324585">
    <property type="component" value="Unassembled WGS sequence"/>
</dbReference>
<evidence type="ECO:0000256" key="9">
    <source>
        <dbReference type="SAM" id="Phobius"/>
    </source>
</evidence>
<evidence type="ECO:0000256" key="4">
    <source>
        <dbReference type="ARBA" id="ARBA00022692"/>
    </source>
</evidence>
<organism evidence="10 11">
    <name type="scientific">Porphyridium purpureum</name>
    <name type="common">Red alga</name>
    <name type="synonym">Porphyridium cruentum</name>
    <dbReference type="NCBI Taxonomy" id="35688"/>
    <lineage>
        <taxon>Eukaryota</taxon>
        <taxon>Rhodophyta</taxon>
        <taxon>Bangiophyceae</taxon>
        <taxon>Porphyridiales</taxon>
        <taxon>Porphyridiaceae</taxon>
        <taxon>Porphyridium</taxon>
    </lineage>
</organism>
<dbReference type="Pfam" id="PF07019">
    <property type="entry name" value="EMC6"/>
    <property type="match status" value="1"/>
</dbReference>
<feature type="region of interest" description="Disordered" evidence="8">
    <location>
        <begin position="25"/>
        <end position="54"/>
    </location>
</feature>
<protein>
    <recommendedName>
        <fullName evidence="3">ER membrane protein complex subunit 6</fullName>
    </recommendedName>
</protein>
<comment type="subcellular location">
    <subcellularLocation>
        <location evidence="1">Endoplasmic reticulum membrane</location>
        <topology evidence="1">Multi-pass membrane protein</topology>
    </subcellularLocation>
</comment>
<keyword evidence="7 9" id="KW-0472">Membrane</keyword>
<evidence type="ECO:0000256" key="2">
    <source>
        <dbReference type="ARBA" id="ARBA00009436"/>
    </source>
</evidence>
<accession>A0A5J4YTD0</accession>
<feature type="transmembrane region" description="Helical" evidence="9">
    <location>
        <begin position="101"/>
        <end position="122"/>
    </location>
</feature>
<dbReference type="PANTHER" id="PTHR20994:SF0">
    <property type="entry name" value="ER MEMBRANE PROTEIN COMPLEX SUBUNIT 6"/>
    <property type="match status" value="1"/>
</dbReference>
<keyword evidence="4 9" id="KW-0812">Transmembrane</keyword>
<dbReference type="PANTHER" id="PTHR20994">
    <property type="entry name" value="ER MEMBRANE PROTEIN COMPLEX SUBUNIT 6"/>
    <property type="match status" value="1"/>
</dbReference>